<dbReference type="Proteomes" id="UP001371305">
    <property type="component" value="Unassembled WGS sequence"/>
</dbReference>
<dbReference type="InterPro" id="IPR013425">
    <property type="entry name" value="Autotrns_rpt"/>
</dbReference>
<dbReference type="RefSeq" id="WP_341405088.1">
    <property type="nucleotide sequence ID" value="NZ_JBBUKT010000004.1"/>
</dbReference>
<dbReference type="InterPro" id="IPR012334">
    <property type="entry name" value="Pectin_lyas_fold"/>
</dbReference>
<feature type="chain" id="PRO_5047221286" evidence="4">
    <location>
        <begin position="19"/>
        <end position="1653"/>
    </location>
</feature>
<comment type="caution">
    <text evidence="5">The sequence shown here is derived from an EMBL/GenBank/DDBJ whole genome shotgun (WGS) entry which is preliminary data.</text>
</comment>
<evidence type="ECO:0000256" key="4">
    <source>
        <dbReference type="SAM" id="SignalP"/>
    </source>
</evidence>
<evidence type="ECO:0000256" key="2">
    <source>
        <dbReference type="ARBA" id="ARBA00022729"/>
    </source>
</evidence>
<proteinExistence type="predicted"/>
<name>A0ABU9AWW6_9BACT</name>
<evidence type="ECO:0000313" key="6">
    <source>
        <dbReference type="Proteomes" id="UP001371305"/>
    </source>
</evidence>
<gene>
    <name evidence="5" type="ORF">WKV53_13285</name>
</gene>
<keyword evidence="3" id="KW-0325">Glycoprotein</keyword>
<sequence>MFKPSLSFLAAGILPAAAIPAFPGAEGYGANANGGRGGDVYHVTNLNASGAGSFAEAIGTVPAAGRTIVFDVSGYIRLPSGSDGTRLTSSKVTIAGQTAPGDGIGFYNNFFRISGDDIIVRHVRFRHGYYGSGGDCIDLDSGCLNAVLDHVSMQFSTDENMSSFGSPPENLTLQYSLNAWGLESHSCGGLWDQNHATSHHNLWAHNHTRNPKARPGGLLEWVNNVTYDWDIGFIMGDSQSNQNWKSNVINNYFIGPPGNTHSKALVKGTVGDNGKPNFTVFLGGNLSDTDGDGLLNGTDKGYGIVEGTSYAPGTTGLTPGALGYYQSSTAIAGSTAGVSTDAPLLAYKKIVSNAGALRLDANYPGSIRDEVDTILIGKLTTQTPFHVHKESDTGASNAGFGVLASTIAPVDTDLDGMPDYYESALGWAPAVQDHNTGLPNSGGVLTGTTFMPAGTAAGYTRLEEYLHFLAIPHGTVAKNTASEPTSVQVDLKRFTSGFSASPVFTVSNIASGTIVQSGPGNSLVTFTPTVNFVGRARFDFTVTDASGLPWTQTFALLVTNAGLPRDLEWQGGLASNAWDSATNNWLRNGNPTAFQFGDRVAFDDSGSKTPSLNLTESVAPGTVDFDATGNYTIAGTGAITSTGALTKRGTGTLTISNTAANSFSNAILDAGTLSLGNETANASGLGTGPLTMNSGTLNLYNTGPGGSFTGTLPNPLIVNGEVAVNAGARCGFSGALSGAGTLNLFIPYIRTDWGGNPASFTGTLNVLTDADGGEFRINSGGTGNITNYGAARLRLPNNINAYYLPNPPSSGDKTQTIQIGELSTSGTGAGVILGGANGAADRSVHWKVGALNTDATFGGSIQNRTGPALFTKLGSGTLTLTGASTATGATTVSSGTLLIDGSLGNTTVTVASKTALGGSGSVAGPIIASADASISPGSGPTGATFTANGGLTLSGNNTLIYDMANTPAGANDRIAMNGTLAMTGALNFWFKLRQGPLQAGTYDLITGATNSTVTGVTLTHDLPTNSRQTFALGRSAAGSNPSKVWLTVTGNPAVLTWTGAANGTWDTVTPGNWTGASPDTFFNNDDVVLDDSATTRTVTLSGTVSPRTATITTTAGYNLTGTGSLGGNAALIKNGSGTLTLSNTGANTHTGGLILNAGEVALANDVANNNGVGSGTVTLNGGVLSMYDNDSTYSVFGAIFNVPAGATARLNADSRVDLYGFLSGAGTLNYYVPWVRTTMLCDWSAFTGTINVLTDASGGDLRMGTNYNFPGFPQASVALTDRVYAYYIGTLAQGAGTTIPIGALSGTALSTLQGGATGGRALTYRIGGKNTDTTFAGTISEQNTGTATTYVKTGTGTWTLSGSGAWNGGTTVEQGTLRLTGPFSSATAAQVMPGATLKIEGGSLATDATKIASGASCSGYGTLASDFVHDGTFDGRGYLTGTPGILTVQGSAFLGSTSLTRLRSGASSDLIAITGDLTLGGTVQVALAPGTAFGRYPLFTYGGTLSGSATLAGIPVGTTAHLSTTTAGQVTLVIDDTDEDGLPDSWEQANFGNLTQTANGDKDGDGTSNLAEYRLGLNPSSGTSSFKSTVSPNGRTITWPSANGIVFTVKRSLTLGEASWQTLGTVTGTAATTASFTDPTSFGKAFYKVEFTP</sequence>
<dbReference type="NCBIfam" id="TIGR02601">
    <property type="entry name" value="autotrns_rpt"/>
    <property type="match status" value="3"/>
</dbReference>
<reference evidence="5 6" key="1">
    <citation type="submission" date="2024-04" db="EMBL/GenBank/DDBJ databases">
        <title>Luteolibacter sp. isolated from soil.</title>
        <authorList>
            <person name="An J."/>
        </authorList>
    </citation>
    <scope>NUCLEOTIDE SEQUENCE [LARGE SCALE GENOMIC DNA]</scope>
    <source>
        <strain evidence="5 6">Y139</strain>
    </source>
</reference>
<keyword evidence="6" id="KW-1185">Reference proteome</keyword>
<protein>
    <submittedName>
        <fullName evidence="5">Autotransporter-associated beta strand repeat-containing protein</fullName>
    </submittedName>
</protein>
<dbReference type="Gene3D" id="2.60.40.3440">
    <property type="match status" value="1"/>
</dbReference>
<evidence type="ECO:0000256" key="3">
    <source>
        <dbReference type="ARBA" id="ARBA00023180"/>
    </source>
</evidence>
<keyword evidence="1" id="KW-0479">Metal-binding</keyword>
<dbReference type="EMBL" id="JBBUKT010000004">
    <property type="protein sequence ID" value="MEK7951484.1"/>
    <property type="molecule type" value="Genomic_DNA"/>
</dbReference>
<dbReference type="InterPro" id="IPR052063">
    <property type="entry name" value="Polysaccharide_Lyase_1"/>
</dbReference>
<dbReference type="PANTHER" id="PTHR42970:SF1">
    <property type="entry name" value="PECTATE LYASE C-RELATED"/>
    <property type="match status" value="1"/>
</dbReference>
<organism evidence="5 6">
    <name type="scientific">Luteolibacter soli</name>
    <dbReference type="NCBI Taxonomy" id="3135280"/>
    <lineage>
        <taxon>Bacteria</taxon>
        <taxon>Pseudomonadati</taxon>
        <taxon>Verrucomicrobiota</taxon>
        <taxon>Verrucomicrobiia</taxon>
        <taxon>Verrucomicrobiales</taxon>
        <taxon>Verrucomicrobiaceae</taxon>
        <taxon>Luteolibacter</taxon>
    </lineage>
</organism>
<keyword evidence="2 4" id="KW-0732">Signal</keyword>
<dbReference type="PANTHER" id="PTHR42970">
    <property type="entry name" value="PECTATE LYASE C-RELATED"/>
    <property type="match status" value="1"/>
</dbReference>
<accession>A0ABU9AWW6</accession>
<feature type="signal peptide" evidence="4">
    <location>
        <begin position="1"/>
        <end position="18"/>
    </location>
</feature>
<evidence type="ECO:0000256" key="1">
    <source>
        <dbReference type="ARBA" id="ARBA00022723"/>
    </source>
</evidence>
<dbReference type="Pfam" id="PF12951">
    <property type="entry name" value="PATR"/>
    <property type="match status" value="4"/>
</dbReference>
<dbReference type="Gene3D" id="2.160.20.10">
    <property type="entry name" value="Single-stranded right-handed beta-helix, Pectin lyase-like"/>
    <property type="match status" value="1"/>
</dbReference>
<dbReference type="SUPFAM" id="SSF51126">
    <property type="entry name" value="Pectin lyase-like"/>
    <property type="match status" value="3"/>
</dbReference>
<dbReference type="Pfam" id="PF17963">
    <property type="entry name" value="Big_9"/>
    <property type="match status" value="1"/>
</dbReference>
<dbReference type="InterPro" id="IPR011050">
    <property type="entry name" value="Pectin_lyase_fold/virulence"/>
</dbReference>
<evidence type="ECO:0000313" key="5">
    <source>
        <dbReference type="EMBL" id="MEK7951484.1"/>
    </source>
</evidence>